<feature type="signal peptide" evidence="1">
    <location>
        <begin position="1"/>
        <end position="23"/>
    </location>
</feature>
<dbReference type="AlphaFoldDB" id="A0AAD7J143"/>
<keyword evidence="1" id="KW-0732">Signal</keyword>
<organism evidence="2 3">
    <name type="scientific">Mycena maculata</name>
    <dbReference type="NCBI Taxonomy" id="230809"/>
    <lineage>
        <taxon>Eukaryota</taxon>
        <taxon>Fungi</taxon>
        <taxon>Dikarya</taxon>
        <taxon>Basidiomycota</taxon>
        <taxon>Agaricomycotina</taxon>
        <taxon>Agaricomycetes</taxon>
        <taxon>Agaricomycetidae</taxon>
        <taxon>Agaricales</taxon>
        <taxon>Marasmiineae</taxon>
        <taxon>Mycenaceae</taxon>
        <taxon>Mycena</taxon>
    </lineage>
</organism>
<feature type="chain" id="PRO_5042200629" evidence="1">
    <location>
        <begin position="24"/>
        <end position="63"/>
    </location>
</feature>
<feature type="non-terminal residue" evidence="2">
    <location>
        <position position="63"/>
    </location>
</feature>
<dbReference type="Proteomes" id="UP001215280">
    <property type="component" value="Unassembled WGS sequence"/>
</dbReference>
<keyword evidence="3" id="KW-1185">Reference proteome</keyword>
<accession>A0AAD7J143</accession>
<comment type="caution">
    <text evidence="2">The sequence shown here is derived from an EMBL/GenBank/DDBJ whole genome shotgun (WGS) entry which is preliminary data.</text>
</comment>
<evidence type="ECO:0000256" key="1">
    <source>
        <dbReference type="SAM" id="SignalP"/>
    </source>
</evidence>
<sequence length="63" mass="7015">LSFTQMVMFTHLLSVIKLDISLCQPIVISIDEAPAFLPPRISSFISEVTSIPLEQVPVCWSIL</sequence>
<protein>
    <submittedName>
        <fullName evidence="2">Uncharacterized protein</fullName>
    </submittedName>
</protein>
<reference evidence="2" key="1">
    <citation type="submission" date="2023-03" db="EMBL/GenBank/DDBJ databases">
        <title>Massive genome expansion in bonnet fungi (Mycena s.s.) driven by repeated elements and novel gene families across ecological guilds.</title>
        <authorList>
            <consortium name="Lawrence Berkeley National Laboratory"/>
            <person name="Harder C.B."/>
            <person name="Miyauchi S."/>
            <person name="Viragh M."/>
            <person name="Kuo A."/>
            <person name="Thoen E."/>
            <person name="Andreopoulos B."/>
            <person name="Lu D."/>
            <person name="Skrede I."/>
            <person name="Drula E."/>
            <person name="Henrissat B."/>
            <person name="Morin E."/>
            <person name="Kohler A."/>
            <person name="Barry K."/>
            <person name="LaButti K."/>
            <person name="Morin E."/>
            <person name="Salamov A."/>
            <person name="Lipzen A."/>
            <person name="Mereny Z."/>
            <person name="Hegedus B."/>
            <person name="Baldrian P."/>
            <person name="Stursova M."/>
            <person name="Weitz H."/>
            <person name="Taylor A."/>
            <person name="Grigoriev I.V."/>
            <person name="Nagy L.G."/>
            <person name="Martin F."/>
            <person name="Kauserud H."/>
        </authorList>
    </citation>
    <scope>NUCLEOTIDE SEQUENCE</scope>
    <source>
        <strain evidence="2">CBHHK188m</strain>
    </source>
</reference>
<gene>
    <name evidence="2" type="ORF">DFH07DRAFT_702247</name>
</gene>
<feature type="non-terminal residue" evidence="2">
    <location>
        <position position="1"/>
    </location>
</feature>
<name>A0AAD7J143_9AGAR</name>
<evidence type="ECO:0000313" key="2">
    <source>
        <dbReference type="EMBL" id="KAJ7754645.1"/>
    </source>
</evidence>
<dbReference type="EMBL" id="JARJLG010000066">
    <property type="protein sequence ID" value="KAJ7754645.1"/>
    <property type="molecule type" value="Genomic_DNA"/>
</dbReference>
<proteinExistence type="predicted"/>
<evidence type="ECO:0000313" key="3">
    <source>
        <dbReference type="Proteomes" id="UP001215280"/>
    </source>
</evidence>